<dbReference type="Proteomes" id="UP000324831">
    <property type="component" value="Unassembled WGS sequence"/>
</dbReference>
<accession>A0A478FT86</accession>
<name>A0A478FT86_9MOLU</name>
<feature type="transmembrane region" description="Helical" evidence="1">
    <location>
        <begin position="106"/>
        <end position="124"/>
    </location>
</feature>
<evidence type="ECO:0000313" key="2">
    <source>
        <dbReference type="EMBL" id="GCE63220.1"/>
    </source>
</evidence>
<dbReference type="EMBL" id="BIMN01000001">
    <property type="protein sequence ID" value="GCE63220.1"/>
    <property type="molecule type" value="Genomic_DNA"/>
</dbReference>
<feature type="transmembrane region" description="Helical" evidence="1">
    <location>
        <begin position="44"/>
        <end position="64"/>
    </location>
</feature>
<dbReference type="PANTHER" id="PTHR33545:SF5">
    <property type="entry name" value="UPF0750 MEMBRANE PROTEIN YITT"/>
    <property type="match status" value="1"/>
</dbReference>
<dbReference type="InterPro" id="IPR051461">
    <property type="entry name" value="UPF0750_membrane"/>
</dbReference>
<feature type="transmembrane region" description="Helical" evidence="1">
    <location>
        <begin position="71"/>
        <end position="91"/>
    </location>
</feature>
<proteinExistence type="predicted"/>
<dbReference type="AlphaFoldDB" id="A0A478FT86"/>
<protein>
    <recommendedName>
        <fullName evidence="3">DUF2179 domain-containing protein</fullName>
    </recommendedName>
</protein>
<keyword evidence="1" id="KW-1133">Transmembrane helix</keyword>
<gene>
    <name evidence="2" type="ORF">MHSWG343_02050</name>
</gene>
<feature type="transmembrane region" description="Helical" evidence="1">
    <location>
        <begin position="225"/>
        <end position="258"/>
    </location>
</feature>
<comment type="caution">
    <text evidence="2">The sequence shown here is derived from an EMBL/GenBank/DDBJ whole genome shotgun (WGS) entry which is preliminary data.</text>
</comment>
<sequence length="433" mass="48154">MSWEGISPEKVHHTILDPYVKQRKTSLLSVGSVRLQFLFDIKKFSTKVIIIVLVSIFMGTYNFFILERTGLYSLGIGSIFQSIARCVSYFMKNNGNEAAAKATHTFLFWGMSLAMNVPLAIFGYRNIGKKFAILTIINICVSSLTSMAWSSLPSSWGLREFYIFSDPRTFNTQLIDKGINILQWNYVTVIDGSKNGAAAAAAAATAAHGVTQIDMNDSSRVVLIFFYGIVLGLLHTISSIFILSLGGSTGGIDWIVYYLVKKKSLSSPNLYLYMGLVISFLAYVCGTYAPYAHYMLANTTNGVAETFNNQNHSVISSLLGPMYVATVISALTKKIMFHLFYPHFKIITVKIFTNKIMEFRKELLNSEFPHGFTISSAVGGYGLRHQFVFEVTCFALDLKMLRELVSKVDPGCLLIAIPVKSLNGKFVLRETIS</sequence>
<reference evidence="2" key="1">
    <citation type="submission" date="2019-01" db="EMBL/GenBank/DDBJ databases">
        <title>Draft genome sequences of Candidatus Mycoplasma haemohominis SWG34-3 identified from a patient with pyrexia, anemia and liver dysfunction.</title>
        <authorList>
            <person name="Sekizuka T."/>
            <person name="Hattori N."/>
            <person name="Katano H."/>
            <person name="Takuma T."/>
            <person name="Ito T."/>
            <person name="Arai N."/>
            <person name="Yanai R."/>
            <person name="Ishii S."/>
            <person name="Miura Y."/>
            <person name="Tokunaga T."/>
            <person name="Watanabe H."/>
            <person name="Nomura N."/>
            <person name="Eguchi J."/>
            <person name="Arai T."/>
            <person name="Hasegawa H."/>
            <person name="Nakamaki T."/>
            <person name="Wakita T."/>
            <person name="Niki Y."/>
            <person name="Kuroda M."/>
        </authorList>
    </citation>
    <scope>NUCLEOTIDE SEQUENCE [LARGE SCALE GENOMIC DNA]</scope>
    <source>
        <strain evidence="2">SWG34-3</strain>
    </source>
</reference>
<dbReference type="PANTHER" id="PTHR33545">
    <property type="entry name" value="UPF0750 MEMBRANE PROTEIN YITT-RELATED"/>
    <property type="match status" value="1"/>
</dbReference>
<feature type="transmembrane region" description="Helical" evidence="1">
    <location>
        <begin position="311"/>
        <end position="331"/>
    </location>
</feature>
<evidence type="ECO:0008006" key="3">
    <source>
        <dbReference type="Google" id="ProtNLM"/>
    </source>
</evidence>
<keyword evidence="1" id="KW-0812">Transmembrane</keyword>
<feature type="transmembrane region" description="Helical" evidence="1">
    <location>
        <begin position="270"/>
        <end position="291"/>
    </location>
</feature>
<organism evidence="2">
    <name type="scientific">Candidatus Mycoplasma haematohominis</name>
    <dbReference type="NCBI Taxonomy" id="1494318"/>
    <lineage>
        <taxon>Bacteria</taxon>
        <taxon>Bacillati</taxon>
        <taxon>Mycoplasmatota</taxon>
        <taxon>Mollicutes</taxon>
        <taxon>Mycoplasmataceae</taxon>
        <taxon>Mycoplasma</taxon>
    </lineage>
</organism>
<keyword evidence="1" id="KW-0472">Membrane</keyword>
<evidence type="ECO:0000256" key="1">
    <source>
        <dbReference type="SAM" id="Phobius"/>
    </source>
</evidence>